<protein>
    <submittedName>
        <fullName evidence="2">Uncharacterized protein</fullName>
    </submittedName>
</protein>
<accession>A0ABX5AZ59</accession>
<sequence>MGALSRVQELQAEEQEQQSNSKLFELLTSMQSQLQTVQEQQSVIVGTVSDLVTAQNLSTQVIERLSTSREPETSSAAQSSEIAKLQSSVSEVGETVKLLSEAVTGSTTVKLAGGETVKQTDLSAFELSRKTNDRVEAMTSSVDQLAVAVKSKARVSVDADKVAAVVVGQVAAASEKRVAALFDAQEQRLAALGAEQSTQVAMRLQEAIAVLAKAEARMERLPRALKWRGVGNVALALLPFALVALVFAQLLDMAGGIFGVGPLFGWAWDSFASVPEWWQKLLIALTTLTFAGAAIWLVLKLGKVVAEAYKGWR</sequence>
<feature type="transmembrane region" description="Helical" evidence="1">
    <location>
        <begin position="277"/>
        <end position="299"/>
    </location>
</feature>
<evidence type="ECO:0000256" key="1">
    <source>
        <dbReference type="SAM" id="Phobius"/>
    </source>
</evidence>
<evidence type="ECO:0000313" key="2">
    <source>
        <dbReference type="EMBL" id="PPL19820.1"/>
    </source>
</evidence>
<evidence type="ECO:0000313" key="3">
    <source>
        <dbReference type="Proteomes" id="UP000237755"/>
    </source>
</evidence>
<keyword evidence="3" id="KW-1185">Reference proteome</keyword>
<reference evidence="2 3" key="1">
    <citation type="journal article" date="2008" name="Int. J. Syst. Evol. Microbiol.">
        <title>Leifsonia pindariensis sp. nov., isolated from the Pindari glacier of the Indian Himalayas, and emended description of the genus Leifsonia.</title>
        <authorList>
            <person name="Reddy G.S."/>
            <person name="Prabagaran S.R."/>
            <person name="Shivaji S."/>
        </authorList>
    </citation>
    <scope>NUCLEOTIDE SEQUENCE [LARGE SCALE GENOMIC DNA]</scope>
    <source>
        <strain evidence="2 3">PON 10</strain>
    </source>
</reference>
<dbReference type="Proteomes" id="UP000237755">
    <property type="component" value="Unassembled WGS sequence"/>
</dbReference>
<feature type="transmembrane region" description="Helical" evidence="1">
    <location>
        <begin position="233"/>
        <end position="257"/>
    </location>
</feature>
<comment type="caution">
    <text evidence="2">The sequence shown here is derived from an EMBL/GenBank/DDBJ whole genome shotgun (WGS) entry which is preliminary data.</text>
</comment>
<proteinExistence type="predicted"/>
<keyword evidence="1" id="KW-0472">Membrane</keyword>
<keyword evidence="1" id="KW-1133">Transmembrane helix</keyword>
<gene>
    <name evidence="2" type="ORF">GY24_04170</name>
</gene>
<organism evidence="2 3">
    <name type="scientific">Microterricola pindariensis</name>
    <dbReference type="NCBI Taxonomy" id="478010"/>
    <lineage>
        <taxon>Bacteria</taxon>
        <taxon>Bacillati</taxon>
        <taxon>Actinomycetota</taxon>
        <taxon>Actinomycetes</taxon>
        <taxon>Micrococcales</taxon>
        <taxon>Microbacteriaceae</taxon>
        <taxon>Microterricola</taxon>
    </lineage>
</organism>
<keyword evidence="1" id="KW-0812">Transmembrane</keyword>
<dbReference type="EMBL" id="MPZN01000008">
    <property type="protein sequence ID" value="PPL19820.1"/>
    <property type="molecule type" value="Genomic_DNA"/>
</dbReference>
<name>A0ABX5AZ59_9MICO</name>